<accession>A0A4U1BWX2</accession>
<comment type="caution">
    <text evidence="1">The sequence shown here is derived from an EMBL/GenBank/DDBJ whole genome shotgun (WGS) entry which is preliminary data.</text>
</comment>
<organism evidence="1 2">
    <name type="scientific">Pedobacter cryophilus</name>
    <dbReference type="NCBI Taxonomy" id="2571271"/>
    <lineage>
        <taxon>Bacteria</taxon>
        <taxon>Pseudomonadati</taxon>
        <taxon>Bacteroidota</taxon>
        <taxon>Sphingobacteriia</taxon>
        <taxon>Sphingobacteriales</taxon>
        <taxon>Sphingobacteriaceae</taxon>
        <taxon>Pedobacter</taxon>
    </lineage>
</organism>
<sequence length="77" mass="8668">MATEIKKISERTVEARDENGNILLYTQVYKNLGGIPVSDADVDGIVYIKFDYAFYKKNDVAEAVVPDPTFTDDTFDI</sequence>
<name>A0A4U1BWX2_9SPHI</name>
<dbReference type="RefSeq" id="WP_136826808.1">
    <property type="nucleotide sequence ID" value="NZ_SWBP01000004.1"/>
</dbReference>
<dbReference type="Proteomes" id="UP000308181">
    <property type="component" value="Unassembled WGS sequence"/>
</dbReference>
<protein>
    <submittedName>
        <fullName evidence="1">Uncharacterized protein</fullName>
    </submittedName>
</protein>
<dbReference type="EMBL" id="SWBP01000004">
    <property type="protein sequence ID" value="TKB96844.1"/>
    <property type="molecule type" value="Genomic_DNA"/>
</dbReference>
<dbReference type="OrthoDB" id="9937008at2"/>
<reference evidence="1 2" key="1">
    <citation type="submission" date="2019-04" db="EMBL/GenBank/DDBJ databases">
        <title>Pedobacter sp. AR-3-17 sp. nov., isolated from Arctic soil.</title>
        <authorList>
            <person name="Dahal R.H."/>
            <person name="Kim D.-U."/>
        </authorList>
    </citation>
    <scope>NUCLEOTIDE SEQUENCE [LARGE SCALE GENOMIC DNA]</scope>
    <source>
        <strain evidence="1 2">AR-3-17</strain>
    </source>
</reference>
<evidence type="ECO:0000313" key="2">
    <source>
        <dbReference type="Proteomes" id="UP000308181"/>
    </source>
</evidence>
<evidence type="ECO:0000313" key="1">
    <source>
        <dbReference type="EMBL" id="TKB96844.1"/>
    </source>
</evidence>
<proteinExistence type="predicted"/>
<gene>
    <name evidence="1" type="ORF">FA046_12255</name>
</gene>
<keyword evidence="2" id="KW-1185">Reference proteome</keyword>
<dbReference type="AlphaFoldDB" id="A0A4U1BWX2"/>